<dbReference type="InterPro" id="IPR016024">
    <property type="entry name" value="ARM-type_fold"/>
</dbReference>
<evidence type="ECO:0000256" key="3">
    <source>
        <dbReference type="ARBA" id="ARBA00012483"/>
    </source>
</evidence>
<dbReference type="PROSITE" id="PS50176">
    <property type="entry name" value="ARM_REPEAT"/>
    <property type="match status" value="1"/>
</dbReference>
<sequence>MEVTMGVLTNLRDDALTRAVDAITELIEASETIKQKEDYIMRFSEQMIYVKDLLVKLKPHQSMAADSDFSSDSILRSLLERVETEFNKAREVVNQYRASRCPRIFLYRSVLDKLEQSSKEIYHILRLLNFAQLNYALNINAKAKAIYGKSKERKRASKDGDLAEQVVEQKYELVSEPVDERLHNHIFAETSNSGSSSPSPRTSPSSPSPRTSFDEIGIPPYYFFCTLTRKLMEDPVYVPCGHIFEREAIEDYFSQGKKLCHLCKEELSSTEILELTPNIWLRNFILEWKEKNAQIMADLNARKKLTDLSRRITKEDMKSTNDALQEMQVLMIETPCCIKETTGSSSNLIGKLTDLLKYKEANTIAVLGCLLRIARFSDGNKEKIGRSGVIQWLLNESKTVRYALELLLELSENDKVAKKIGGTKTSIATLVTLLNKVDVAETSRNVLHNLSSNLKFTTMMVNAGYCIPFLEQFNAHGSSEEDRVSMLKELAEIPLNETAANNLENESFIGTLTKMLSCNSHSSKSASLKCIKKMLAFEGLRTRFLMNERTTIPALLSLLKDDTAEQQCTHDALELLLSVAQTSQNLELDNEPAVFHELFSRDNIQELLEKIKTFANPKNKILLLQLLLELFQKSDASGEWILFESNAMSPLFSALVADENSEVRMYALKVLYRIARQHSTDIPLPTFPTKESIVSSFVAILTDGNRKIEAISAAAGIIGHLPTGDQSIDEILQTSNVLKALEDLMSYENRSNELQENALGALLRCTKHSKLEFLIQVSKLLPTLVQLLSTGSPLAKKCTALILDNLAQSQASSSSSFQRLSLHRKAWMKRGAACSVHGSGCAQRLVCLVTAKAVQPLVDMVGIMDSGASEAAFSVLDTLFGTDCDSNATSAAILESRGAWQILDVLERGALPVRFRALDLLGKIYNHPSFPSDKLKRFEGVLFSLQNSSEAELKSKAKVLLIELVSKTS</sequence>
<dbReference type="UniPathway" id="UPA00143"/>
<dbReference type="PANTHER" id="PTHR45958:SF11">
    <property type="entry name" value="RING-TYPE E3 UBIQUITIN TRANSFERASE"/>
    <property type="match status" value="1"/>
</dbReference>
<dbReference type="Pfam" id="PF04564">
    <property type="entry name" value="U-box"/>
    <property type="match status" value="1"/>
</dbReference>
<evidence type="ECO:0000256" key="7">
    <source>
        <dbReference type="SAM" id="MobiDB-lite"/>
    </source>
</evidence>
<evidence type="ECO:0000256" key="5">
    <source>
        <dbReference type="PROSITE-ProRule" id="PRU00103"/>
    </source>
</evidence>
<comment type="catalytic activity">
    <reaction evidence="1">
        <text>S-ubiquitinyl-[E2 ubiquitin-conjugating enzyme]-L-cysteine + [acceptor protein]-L-lysine = [E2 ubiquitin-conjugating enzyme]-L-cysteine + N(6)-ubiquitinyl-[acceptor protein]-L-lysine.</text>
        <dbReference type="EC" id="2.3.2.27"/>
    </reaction>
</comment>
<dbReference type="AlphaFoldDB" id="A0A835PVA9"/>
<feature type="domain" description="U-box" evidence="8">
    <location>
        <begin position="218"/>
        <end position="295"/>
    </location>
</feature>
<dbReference type="Proteomes" id="UP000639772">
    <property type="component" value="Chromosome 12"/>
</dbReference>
<dbReference type="Gene3D" id="1.25.10.10">
    <property type="entry name" value="Leucine-rich Repeat Variant"/>
    <property type="match status" value="2"/>
</dbReference>
<feature type="region of interest" description="Disordered" evidence="7">
    <location>
        <begin position="189"/>
        <end position="213"/>
    </location>
</feature>
<comment type="pathway">
    <text evidence="2">Protein modification; protein ubiquitination.</text>
</comment>
<dbReference type="Gene3D" id="3.30.40.10">
    <property type="entry name" value="Zinc/RING finger domain, C3HC4 (zinc finger)"/>
    <property type="match status" value="1"/>
</dbReference>
<evidence type="ECO:0000313" key="10">
    <source>
        <dbReference type="Proteomes" id="UP000639772"/>
    </source>
</evidence>
<dbReference type="GO" id="GO:0016567">
    <property type="term" value="P:protein ubiquitination"/>
    <property type="evidence" value="ECO:0007669"/>
    <property type="project" value="UniProtKB-UniPathway"/>
</dbReference>
<dbReference type="GO" id="GO:0061630">
    <property type="term" value="F:ubiquitin protein ligase activity"/>
    <property type="evidence" value="ECO:0007669"/>
    <property type="project" value="UniProtKB-EC"/>
</dbReference>
<dbReference type="SMART" id="SM00504">
    <property type="entry name" value="Ubox"/>
    <property type="match status" value="1"/>
</dbReference>
<comment type="caution">
    <text evidence="9">The sequence shown here is derived from an EMBL/GenBank/DDBJ whole genome shotgun (WGS) entry which is preliminary data.</text>
</comment>
<dbReference type="SUPFAM" id="SSF57850">
    <property type="entry name" value="RING/U-box"/>
    <property type="match status" value="1"/>
</dbReference>
<dbReference type="PANTHER" id="PTHR45958">
    <property type="entry name" value="RING-TYPE E3 UBIQUITIN TRANSFERASE"/>
    <property type="match status" value="1"/>
</dbReference>
<keyword evidence="4" id="KW-0808">Transferase</keyword>
<dbReference type="InterPro" id="IPR003613">
    <property type="entry name" value="Ubox_domain"/>
</dbReference>
<evidence type="ECO:0000256" key="6">
    <source>
        <dbReference type="PROSITE-ProRule" id="PRU00259"/>
    </source>
</evidence>
<dbReference type="PROSITE" id="PS50077">
    <property type="entry name" value="HEAT_REPEAT"/>
    <property type="match status" value="1"/>
</dbReference>
<dbReference type="InterPro" id="IPR000225">
    <property type="entry name" value="Armadillo"/>
</dbReference>
<gene>
    <name evidence="9" type="ORF">HPP92_022741</name>
</gene>
<dbReference type="InterPro" id="IPR052608">
    <property type="entry name" value="U-box_domain_protein"/>
</dbReference>
<feature type="compositionally biased region" description="Low complexity" evidence="7">
    <location>
        <begin position="190"/>
        <end position="211"/>
    </location>
</feature>
<dbReference type="InterPro" id="IPR021133">
    <property type="entry name" value="HEAT_type_2"/>
</dbReference>
<name>A0A835PVA9_VANPL</name>
<dbReference type="SUPFAM" id="SSF48371">
    <property type="entry name" value="ARM repeat"/>
    <property type="match status" value="2"/>
</dbReference>
<evidence type="ECO:0000313" key="9">
    <source>
        <dbReference type="EMBL" id="KAG0459613.1"/>
    </source>
</evidence>
<feature type="repeat" description="HEAT" evidence="5">
    <location>
        <begin position="648"/>
        <end position="681"/>
    </location>
</feature>
<reference evidence="9 10" key="1">
    <citation type="journal article" date="2020" name="Nat. Food">
        <title>A phased Vanilla planifolia genome enables genetic improvement of flavour and production.</title>
        <authorList>
            <person name="Hasing T."/>
            <person name="Tang H."/>
            <person name="Brym M."/>
            <person name="Khazi F."/>
            <person name="Huang T."/>
            <person name="Chambers A.H."/>
        </authorList>
    </citation>
    <scope>NUCLEOTIDE SEQUENCE [LARGE SCALE GENOMIC DNA]</scope>
    <source>
        <tissue evidence="9">Leaf</tissue>
    </source>
</reference>
<evidence type="ECO:0000256" key="2">
    <source>
        <dbReference type="ARBA" id="ARBA00004906"/>
    </source>
</evidence>
<dbReference type="PROSITE" id="PS51698">
    <property type="entry name" value="U_BOX"/>
    <property type="match status" value="1"/>
</dbReference>
<proteinExistence type="predicted"/>
<protein>
    <recommendedName>
        <fullName evidence="3">RING-type E3 ubiquitin transferase</fullName>
        <ecNumber evidence="3">2.3.2.27</ecNumber>
    </recommendedName>
</protein>
<dbReference type="SMART" id="SM00185">
    <property type="entry name" value="ARM"/>
    <property type="match status" value="4"/>
</dbReference>
<feature type="repeat" description="ARM" evidence="6">
    <location>
        <begin position="692"/>
        <end position="736"/>
    </location>
</feature>
<accession>A0A835PVA9</accession>
<dbReference type="EC" id="2.3.2.27" evidence="3"/>
<dbReference type="OrthoDB" id="26899at2759"/>
<evidence type="ECO:0000256" key="1">
    <source>
        <dbReference type="ARBA" id="ARBA00000900"/>
    </source>
</evidence>
<evidence type="ECO:0000256" key="4">
    <source>
        <dbReference type="ARBA" id="ARBA00022679"/>
    </source>
</evidence>
<evidence type="ECO:0000259" key="8">
    <source>
        <dbReference type="PROSITE" id="PS51698"/>
    </source>
</evidence>
<dbReference type="EMBL" id="JADCNM010000012">
    <property type="protein sequence ID" value="KAG0459613.1"/>
    <property type="molecule type" value="Genomic_DNA"/>
</dbReference>
<dbReference type="InterPro" id="IPR013083">
    <property type="entry name" value="Znf_RING/FYVE/PHD"/>
</dbReference>
<dbReference type="InterPro" id="IPR011989">
    <property type="entry name" value="ARM-like"/>
</dbReference>
<organism evidence="9 10">
    <name type="scientific">Vanilla planifolia</name>
    <name type="common">Vanilla</name>
    <dbReference type="NCBI Taxonomy" id="51239"/>
    <lineage>
        <taxon>Eukaryota</taxon>
        <taxon>Viridiplantae</taxon>
        <taxon>Streptophyta</taxon>
        <taxon>Embryophyta</taxon>
        <taxon>Tracheophyta</taxon>
        <taxon>Spermatophyta</taxon>
        <taxon>Magnoliopsida</taxon>
        <taxon>Liliopsida</taxon>
        <taxon>Asparagales</taxon>
        <taxon>Orchidaceae</taxon>
        <taxon>Vanilloideae</taxon>
        <taxon>Vanilleae</taxon>
        <taxon>Vanilla</taxon>
    </lineage>
</organism>